<feature type="domain" description="HTH luxR-type" evidence="7">
    <location>
        <begin position="137"/>
        <end position="202"/>
    </location>
</feature>
<feature type="modified residue" description="4-aspartylphosphate" evidence="6">
    <location>
        <position position="56"/>
    </location>
</feature>
<keyword evidence="10" id="KW-1185">Reference proteome</keyword>
<feature type="domain" description="Response regulatory" evidence="8">
    <location>
        <begin position="7"/>
        <end position="121"/>
    </location>
</feature>
<evidence type="ECO:0000256" key="3">
    <source>
        <dbReference type="ARBA" id="ARBA00023015"/>
    </source>
</evidence>
<sequence length="211" mass="23319">MSDAPPTVLVIDDDADLRASVGRLLRSLGINVLLFGSISDFLESDSPDGPTCLVLDIRLPGQSGLDLQRELAAANREIPIIFITGHGDIPMSVQAMKRGAIEFLTKPFRDQDLLDAIQVGLSRDRARRENERDLAGLRERFGSLSPREREIVIEVARGRLSKQIAHDIGIAEATVKVHRSRAMQKMQARSLPELGRMADKLKLVPDPPQRS</sequence>
<gene>
    <name evidence="9" type="primary">nwsB_4</name>
    <name evidence="9" type="ORF">RSO01_75670</name>
</gene>
<keyword evidence="5" id="KW-0804">Transcription</keyword>
<dbReference type="InterPro" id="IPR000792">
    <property type="entry name" value="Tscrpt_reg_LuxR_C"/>
</dbReference>
<evidence type="ECO:0000313" key="9">
    <source>
        <dbReference type="EMBL" id="GEP60401.1"/>
    </source>
</evidence>
<dbReference type="InterPro" id="IPR036388">
    <property type="entry name" value="WH-like_DNA-bd_sf"/>
</dbReference>
<dbReference type="SUPFAM" id="SSF46894">
    <property type="entry name" value="C-terminal effector domain of the bipartite response regulators"/>
    <property type="match status" value="1"/>
</dbReference>
<dbReference type="PROSITE" id="PS50043">
    <property type="entry name" value="HTH_LUXR_2"/>
    <property type="match status" value="1"/>
</dbReference>
<dbReference type="Gene3D" id="1.10.10.10">
    <property type="entry name" value="Winged helix-like DNA-binding domain superfamily/Winged helix DNA-binding domain"/>
    <property type="match status" value="1"/>
</dbReference>
<dbReference type="Pfam" id="PF00196">
    <property type="entry name" value="GerE"/>
    <property type="match status" value="1"/>
</dbReference>
<dbReference type="Proteomes" id="UP000321058">
    <property type="component" value="Unassembled WGS sequence"/>
</dbReference>
<keyword evidence="1 6" id="KW-0597">Phosphoprotein</keyword>
<dbReference type="InterPro" id="IPR016032">
    <property type="entry name" value="Sig_transdc_resp-reg_C-effctor"/>
</dbReference>
<dbReference type="FunFam" id="3.40.50.2300:FF:000018">
    <property type="entry name" value="DNA-binding transcriptional regulator NtrC"/>
    <property type="match status" value="1"/>
</dbReference>
<dbReference type="OrthoDB" id="9782655at2"/>
<accession>A0A512NN80</accession>
<dbReference type="PROSITE" id="PS00622">
    <property type="entry name" value="HTH_LUXR_1"/>
    <property type="match status" value="1"/>
</dbReference>
<keyword evidence="2" id="KW-0902">Two-component regulatory system</keyword>
<protein>
    <submittedName>
        <fullName evidence="9">DNA-binding response regulator</fullName>
    </submittedName>
</protein>
<dbReference type="RefSeq" id="WP_147155749.1">
    <property type="nucleotide sequence ID" value="NZ_BKAJ01000161.1"/>
</dbReference>
<dbReference type="GO" id="GO:0003677">
    <property type="term" value="F:DNA binding"/>
    <property type="evidence" value="ECO:0007669"/>
    <property type="project" value="UniProtKB-KW"/>
</dbReference>
<dbReference type="EMBL" id="BKAJ01000161">
    <property type="protein sequence ID" value="GEP60401.1"/>
    <property type="molecule type" value="Genomic_DNA"/>
</dbReference>
<comment type="caution">
    <text evidence="9">The sequence shown here is derived from an EMBL/GenBank/DDBJ whole genome shotgun (WGS) entry which is preliminary data.</text>
</comment>
<evidence type="ECO:0000256" key="6">
    <source>
        <dbReference type="PROSITE-ProRule" id="PRU00169"/>
    </source>
</evidence>
<dbReference type="PANTHER" id="PTHR44688">
    <property type="entry name" value="DNA-BINDING TRANSCRIPTIONAL ACTIVATOR DEVR_DOSR"/>
    <property type="match status" value="1"/>
</dbReference>
<dbReference type="PANTHER" id="PTHR44688:SF16">
    <property type="entry name" value="DNA-BINDING TRANSCRIPTIONAL ACTIVATOR DEVR_DOSR"/>
    <property type="match status" value="1"/>
</dbReference>
<dbReference type="SMART" id="SM00421">
    <property type="entry name" value="HTH_LUXR"/>
    <property type="match status" value="1"/>
</dbReference>
<dbReference type="SMART" id="SM00448">
    <property type="entry name" value="REC"/>
    <property type="match status" value="1"/>
</dbReference>
<dbReference type="GO" id="GO:0000160">
    <property type="term" value="P:phosphorelay signal transduction system"/>
    <property type="evidence" value="ECO:0007669"/>
    <property type="project" value="UniProtKB-KW"/>
</dbReference>
<keyword evidence="3" id="KW-0805">Transcription regulation</keyword>
<evidence type="ECO:0000256" key="4">
    <source>
        <dbReference type="ARBA" id="ARBA00023125"/>
    </source>
</evidence>
<evidence type="ECO:0000259" key="8">
    <source>
        <dbReference type="PROSITE" id="PS50110"/>
    </source>
</evidence>
<reference evidence="9 10" key="1">
    <citation type="submission" date="2019-07" db="EMBL/GenBank/DDBJ databases">
        <title>Whole genome shotgun sequence of Reyranella soli NBRC 108950.</title>
        <authorList>
            <person name="Hosoyama A."/>
            <person name="Uohara A."/>
            <person name="Ohji S."/>
            <person name="Ichikawa N."/>
        </authorList>
    </citation>
    <scope>NUCLEOTIDE SEQUENCE [LARGE SCALE GENOMIC DNA]</scope>
    <source>
        <strain evidence="9 10">NBRC 108950</strain>
    </source>
</reference>
<evidence type="ECO:0000256" key="2">
    <source>
        <dbReference type="ARBA" id="ARBA00023012"/>
    </source>
</evidence>
<dbReference type="InterPro" id="IPR001789">
    <property type="entry name" value="Sig_transdc_resp-reg_receiver"/>
</dbReference>
<evidence type="ECO:0000256" key="1">
    <source>
        <dbReference type="ARBA" id="ARBA00022553"/>
    </source>
</evidence>
<organism evidence="9 10">
    <name type="scientific">Reyranella soli</name>
    <dbReference type="NCBI Taxonomy" id="1230389"/>
    <lineage>
        <taxon>Bacteria</taxon>
        <taxon>Pseudomonadati</taxon>
        <taxon>Pseudomonadota</taxon>
        <taxon>Alphaproteobacteria</taxon>
        <taxon>Hyphomicrobiales</taxon>
        <taxon>Reyranellaceae</taxon>
        <taxon>Reyranella</taxon>
    </lineage>
</organism>
<evidence type="ECO:0000313" key="10">
    <source>
        <dbReference type="Proteomes" id="UP000321058"/>
    </source>
</evidence>
<keyword evidence="4 9" id="KW-0238">DNA-binding</keyword>
<name>A0A512NN80_9HYPH</name>
<dbReference type="PROSITE" id="PS50110">
    <property type="entry name" value="RESPONSE_REGULATORY"/>
    <property type="match status" value="1"/>
</dbReference>
<dbReference type="Gene3D" id="3.40.50.2300">
    <property type="match status" value="1"/>
</dbReference>
<dbReference type="Pfam" id="PF00072">
    <property type="entry name" value="Response_reg"/>
    <property type="match status" value="1"/>
</dbReference>
<proteinExistence type="predicted"/>
<dbReference type="CDD" id="cd06170">
    <property type="entry name" value="LuxR_C_like"/>
    <property type="match status" value="1"/>
</dbReference>
<dbReference type="SUPFAM" id="SSF52172">
    <property type="entry name" value="CheY-like"/>
    <property type="match status" value="1"/>
</dbReference>
<dbReference type="PRINTS" id="PR00038">
    <property type="entry name" value="HTHLUXR"/>
</dbReference>
<dbReference type="InterPro" id="IPR011006">
    <property type="entry name" value="CheY-like_superfamily"/>
</dbReference>
<dbReference type="GO" id="GO:0006355">
    <property type="term" value="P:regulation of DNA-templated transcription"/>
    <property type="evidence" value="ECO:0007669"/>
    <property type="project" value="InterPro"/>
</dbReference>
<evidence type="ECO:0000256" key="5">
    <source>
        <dbReference type="ARBA" id="ARBA00023163"/>
    </source>
</evidence>
<evidence type="ECO:0000259" key="7">
    <source>
        <dbReference type="PROSITE" id="PS50043"/>
    </source>
</evidence>
<dbReference type="AlphaFoldDB" id="A0A512NN80"/>
<dbReference type="CDD" id="cd17537">
    <property type="entry name" value="REC_FixJ"/>
    <property type="match status" value="1"/>
</dbReference>